<comment type="caution">
    <text evidence="2">The sequence shown here is derived from an EMBL/GenBank/DDBJ whole genome shotgun (WGS) entry which is preliminary data.</text>
</comment>
<gene>
    <name evidence="2" type="ORF">HHU12_10290</name>
</gene>
<dbReference type="Gene3D" id="2.40.160.100">
    <property type="match status" value="1"/>
</dbReference>
<sequence>MSRLLKYSSLLLMLLLIEVTAIGQELETVFPVPSYADRRYKEVWKLEEWSDRDARAQDWSDKIKNVPLSRDKKIWASFGGQVRVRYMPTVNEEFLPQNSGLFTLRLRSHADIHFGDNFRVFAEGIYSNTTKDNSERLGAGTPVTKGAFLNLFAEYKFNLYKRTELGVWAGRRELQAGHERLLSPGNWLITRRTFDGAGFFLGNENNKFIGFVSKPVIPVPDGYTTRDENTTFWGLRYESHDVAYNSHAGFGVPSWSSFSKTYFEPYIYGLHRQNAVYEEGIADENRYTVGFLLSGPIQRVFNYEVEAMYQFGTFGDKNISAYSITTEFGVSFPKVALQPHVWLGFDYSSGDQNKGDGTLNTFNPLFPQVAQFFGEHGAMDRKNLTSFSANVDFTVYKMVKTRLTYWNFMRSSLNDAVYNTSNGILRSGESNSRDLGDSFQVSTIISLNRHWEICATYNLWAPGQYFWDTQTGKAHNQHFFMITTQFTF</sequence>
<name>A0A7X9P2G9_9BACT</name>
<feature type="domain" description="Alginate export" evidence="1">
    <location>
        <begin position="75"/>
        <end position="476"/>
    </location>
</feature>
<accession>A0A7X9P2G9</accession>
<organism evidence="2 3">
    <name type="scientific">Flammeovirga aprica JL-4</name>
    <dbReference type="NCBI Taxonomy" id="694437"/>
    <lineage>
        <taxon>Bacteria</taxon>
        <taxon>Pseudomonadati</taxon>
        <taxon>Bacteroidota</taxon>
        <taxon>Cytophagia</taxon>
        <taxon>Cytophagales</taxon>
        <taxon>Flammeovirgaceae</taxon>
        <taxon>Flammeovirga</taxon>
    </lineage>
</organism>
<dbReference type="EMBL" id="JABANE010000022">
    <property type="protein sequence ID" value="NME68348.1"/>
    <property type="molecule type" value="Genomic_DNA"/>
</dbReference>
<evidence type="ECO:0000313" key="3">
    <source>
        <dbReference type="Proteomes" id="UP000576082"/>
    </source>
</evidence>
<dbReference type="AlphaFoldDB" id="A0A7X9P2G9"/>
<dbReference type="RefSeq" id="WP_169656654.1">
    <property type="nucleotide sequence ID" value="NZ_JABANE010000022.1"/>
</dbReference>
<reference evidence="2 3" key="1">
    <citation type="submission" date="2020-04" db="EMBL/GenBank/DDBJ databases">
        <title>Flammeovirga sp. SR4, a novel species isolated from seawater.</title>
        <authorList>
            <person name="Wang X."/>
        </authorList>
    </citation>
    <scope>NUCLEOTIDE SEQUENCE [LARGE SCALE GENOMIC DNA]</scope>
    <source>
        <strain evidence="2 3">ATCC 23126</strain>
    </source>
</reference>
<dbReference type="InterPro" id="IPR025388">
    <property type="entry name" value="Alginate_export_dom"/>
</dbReference>
<dbReference type="Pfam" id="PF13372">
    <property type="entry name" value="Alginate_exp"/>
    <property type="match status" value="1"/>
</dbReference>
<keyword evidence="3" id="KW-1185">Reference proteome</keyword>
<dbReference type="InterPro" id="IPR053728">
    <property type="entry name" value="Alginate_Permeability_Chnl"/>
</dbReference>
<proteinExistence type="predicted"/>
<evidence type="ECO:0000259" key="1">
    <source>
        <dbReference type="Pfam" id="PF13372"/>
    </source>
</evidence>
<dbReference type="Proteomes" id="UP000576082">
    <property type="component" value="Unassembled WGS sequence"/>
</dbReference>
<protein>
    <submittedName>
        <fullName evidence="2">Alginate export family protein</fullName>
    </submittedName>
</protein>
<evidence type="ECO:0000313" key="2">
    <source>
        <dbReference type="EMBL" id="NME68348.1"/>
    </source>
</evidence>